<keyword evidence="2" id="KW-0540">Nuclease</keyword>
<protein>
    <submittedName>
        <fullName evidence="2">Uma2 family endonuclease</fullName>
    </submittedName>
</protein>
<organism evidence="2 3">
    <name type="scientific">Candidatus Viridilinea halotolerans</name>
    <dbReference type="NCBI Taxonomy" id="2491704"/>
    <lineage>
        <taxon>Bacteria</taxon>
        <taxon>Bacillati</taxon>
        <taxon>Chloroflexota</taxon>
        <taxon>Chloroflexia</taxon>
        <taxon>Chloroflexales</taxon>
        <taxon>Chloroflexineae</taxon>
        <taxon>Oscillochloridaceae</taxon>
        <taxon>Candidatus Viridilinea</taxon>
    </lineage>
</organism>
<proteinExistence type="predicted"/>
<dbReference type="Pfam" id="PF05685">
    <property type="entry name" value="Uma2"/>
    <property type="match status" value="1"/>
</dbReference>
<reference evidence="2 3" key="1">
    <citation type="submission" date="2018-12" db="EMBL/GenBank/DDBJ databases">
        <title>Genome Sequence of Candidatus Viridilinea halotolerans isolated from saline sulfide-rich spring.</title>
        <authorList>
            <person name="Grouzdev D.S."/>
            <person name="Burganskaya E.I."/>
            <person name="Krutkina M.S."/>
            <person name="Sukhacheva M.V."/>
            <person name="Gorlenko V.M."/>
        </authorList>
    </citation>
    <scope>NUCLEOTIDE SEQUENCE [LARGE SCALE GENOMIC DNA]</scope>
    <source>
        <strain evidence="2">Chok-6</strain>
    </source>
</reference>
<keyword evidence="2" id="KW-0378">Hydrolase</keyword>
<dbReference type="Proteomes" id="UP000280307">
    <property type="component" value="Unassembled WGS sequence"/>
</dbReference>
<dbReference type="CDD" id="cd06260">
    <property type="entry name" value="DUF820-like"/>
    <property type="match status" value="1"/>
</dbReference>
<dbReference type="EMBL" id="RSAS01000461">
    <property type="protein sequence ID" value="RRR71281.1"/>
    <property type="molecule type" value="Genomic_DNA"/>
</dbReference>
<comment type="caution">
    <text evidence="2">The sequence shown here is derived from an EMBL/GenBank/DDBJ whole genome shotgun (WGS) entry which is preliminary data.</text>
</comment>
<dbReference type="InterPro" id="IPR012296">
    <property type="entry name" value="Nuclease_put_TT1808"/>
</dbReference>
<dbReference type="Gene3D" id="3.90.1570.10">
    <property type="entry name" value="tt1808, chain A"/>
    <property type="match status" value="1"/>
</dbReference>
<keyword evidence="2" id="KW-0255">Endonuclease</keyword>
<dbReference type="InterPro" id="IPR008538">
    <property type="entry name" value="Uma2"/>
</dbReference>
<evidence type="ECO:0000259" key="1">
    <source>
        <dbReference type="Pfam" id="PF05685"/>
    </source>
</evidence>
<feature type="domain" description="Putative restriction endonuclease" evidence="1">
    <location>
        <begin position="12"/>
        <end position="179"/>
    </location>
</feature>
<accession>A0A426TYT3</accession>
<gene>
    <name evidence="2" type="ORF">EI684_11820</name>
</gene>
<evidence type="ECO:0000313" key="2">
    <source>
        <dbReference type="EMBL" id="RRR71281.1"/>
    </source>
</evidence>
<dbReference type="SUPFAM" id="SSF52980">
    <property type="entry name" value="Restriction endonuclease-like"/>
    <property type="match status" value="1"/>
</dbReference>
<dbReference type="GO" id="GO:0004519">
    <property type="term" value="F:endonuclease activity"/>
    <property type="evidence" value="ECO:0007669"/>
    <property type="project" value="UniProtKB-KW"/>
</dbReference>
<dbReference type="InterPro" id="IPR011335">
    <property type="entry name" value="Restrct_endonuc-II-like"/>
</dbReference>
<evidence type="ECO:0000313" key="3">
    <source>
        <dbReference type="Proteomes" id="UP000280307"/>
    </source>
</evidence>
<dbReference type="PANTHER" id="PTHR36558:SF1">
    <property type="entry name" value="RESTRICTION ENDONUCLEASE DOMAIN-CONTAINING PROTEIN-RELATED"/>
    <property type="match status" value="1"/>
</dbReference>
<dbReference type="AlphaFoldDB" id="A0A426TYT3"/>
<sequence>MTAQPQPTVSVEAYLAAERSGRERHEYYAGAIYAMAGGSARHNRLAGSTYAALYAQLRQRDCNVYPSDMRVKSATTGLYTYPDITVVCGAEAFEDASEDTLLNPSIIIEILSPSTETYDRGKKFQHYRTIVSLREYLLIAQDAYQIEQFVRQSGDTWLFAEVRGRDAQLVLPSLQCTLSLAEIYEKVRLE</sequence>
<name>A0A426TYT3_9CHLR</name>
<dbReference type="PANTHER" id="PTHR36558">
    <property type="entry name" value="GLR1098 PROTEIN"/>
    <property type="match status" value="1"/>
</dbReference>